<dbReference type="OrthoDB" id="6402248at2"/>
<dbReference type="Pfam" id="PF14091">
    <property type="entry name" value="DUF4269"/>
    <property type="match status" value="1"/>
</dbReference>
<name>A0A5B8Z6Y1_CYTDA</name>
<accession>A0A5B8Z6Y1</accession>
<gene>
    <name evidence="1" type="ORF">FSZ17_17550</name>
</gene>
<proteinExistence type="predicted"/>
<dbReference type="Proteomes" id="UP000321555">
    <property type="component" value="Chromosome"/>
</dbReference>
<reference evidence="2" key="1">
    <citation type="submission" date="2019-08" db="EMBL/GenBank/DDBJ databases">
        <authorList>
            <person name="Zheng X."/>
        </authorList>
    </citation>
    <scope>NUCLEOTIDE SEQUENCE [LARGE SCALE GENOMIC DNA]</scope>
    <source>
        <strain evidence="2">FJAT-25496</strain>
    </source>
</reference>
<dbReference type="RefSeq" id="WP_057772014.1">
    <property type="nucleotide sequence ID" value="NZ_CP042593.1"/>
</dbReference>
<dbReference type="STRING" id="1742359.GCA_001439625_02681"/>
<keyword evidence="2" id="KW-1185">Reference proteome</keyword>
<dbReference type="InterPro" id="IPR025365">
    <property type="entry name" value="DUF4269"/>
</dbReference>
<dbReference type="AlphaFoldDB" id="A0A5B8Z6Y1"/>
<sequence>MFRTIEYLNVGNERQRNAYKVISTLGIMKDLEDFTPLLCGTIPIEIDIGGSDLDIILEVHHFNQFGKKVESLYGDKSEFRSKQTNIRNSPVIKVNFMFEGFEFELFGQPKPVLKQNAFLHMLIEYRLMQESPQLKEEVLTLKHQGYKTEPAFCKILGLQGDPYERLLEYGIEKGIINEMNLS</sequence>
<dbReference type="EMBL" id="CP042593">
    <property type="protein sequence ID" value="QED48922.1"/>
    <property type="molecule type" value="Genomic_DNA"/>
</dbReference>
<evidence type="ECO:0000313" key="1">
    <source>
        <dbReference type="EMBL" id="QED48922.1"/>
    </source>
</evidence>
<dbReference type="KEGG" id="bda:FSZ17_17550"/>
<protein>
    <submittedName>
        <fullName evidence="1">DUF4269 domain-containing protein</fullName>
    </submittedName>
</protein>
<organism evidence="1 2">
    <name type="scientific">Cytobacillus dafuensis</name>
    <name type="common">Bacillus dafuensis</name>
    <dbReference type="NCBI Taxonomy" id="1742359"/>
    <lineage>
        <taxon>Bacteria</taxon>
        <taxon>Bacillati</taxon>
        <taxon>Bacillota</taxon>
        <taxon>Bacilli</taxon>
        <taxon>Bacillales</taxon>
        <taxon>Bacillaceae</taxon>
        <taxon>Cytobacillus</taxon>
    </lineage>
</organism>
<evidence type="ECO:0000313" key="2">
    <source>
        <dbReference type="Proteomes" id="UP000321555"/>
    </source>
</evidence>